<reference evidence="2" key="1">
    <citation type="submission" date="2021-01" db="EMBL/GenBank/DDBJ databases">
        <title>Modified the classification status of verrucomicrobia.</title>
        <authorList>
            <person name="Feng X."/>
        </authorList>
    </citation>
    <scope>NUCLEOTIDE SEQUENCE</scope>
    <source>
        <strain evidence="2">_KCTC 22039</strain>
    </source>
</reference>
<organism evidence="2 3">
    <name type="scientific">Persicirhabdus sediminis</name>
    <dbReference type="NCBI Taxonomy" id="454144"/>
    <lineage>
        <taxon>Bacteria</taxon>
        <taxon>Pseudomonadati</taxon>
        <taxon>Verrucomicrobiota</taxon>
        <taxon>Verrucomicrobiia</taxon>
        <taxon>Verrucomicrobiales</taxon>
        <taxon>Verrucomicrobiaceae</taxon>
        <taxon>Persicirhabdus</taxon>
    </lineage>
</organism>
<dbReference type="GO" id="GO:0004803">
    <property type="term" value="F:transposase activity"/>
    <property type="evidence" value="ECO:0007669"/>
    <property type="project" value="InterPro"/>
</dbReference>
<evidence type="ECO:0000259" key="1">
    <source>
        <dbReference type="SMART" id="SM01321"/>
    </source>
</evidence>
<dbReference type="RefSeq" id="WP_200312505.1">
    <property type="nucleotide sequence ID" value="NZ_JAENIM010000045.1"/>
</dbReference>
<proteinExistence type="predicted"/>
<gene>
    <name evidence="2" type="ORF">JIN82_15130</name>
</gene>
<feature type="domain" description="Transposase IS200-like" evidence="1">
    <location>
        <begin position="55"/>
        <end position="227"/>
    </location>
</feature>
<dbReference type="PANTHER" id="PTHR34322">
    <property type="entry name" value="TRANSPOSASE, Y1_TNP DOMAIN-CONTAINING"/>
    <property type="match status" value="1"/>
</dbReference>
<dbReference type="GO" id="GO:0006313">
    <property type="term" value="P:DNA transposition"/>
    <property type="evidence" value="ECO:0007669"/>
    <property type="project" value="InterPro"/>
</dbReference>
<evidence type="ECO:0000313" key="3">
    <source>
        <dbReference type="Proteomes" id="UP000624703"/>
    </source>
</evidence>
<keyword evidence="3" id="KW-1185">Reference proteome</keyword>
<dbReference type="EMBL" id="JAENIM010000045">
    <property type="protein sequence ID" value="MBK1792496.1"/>
    <property type="molecule type" value="Genomic_DNA"/>
</dbReference>
<dbReference type="InterPro" id="IPR002686">
    <property type="entry name" value="Transposase_17"/>
</dbReference>
<protein>
    <submittedName>
        <fullName evidence="2">Transposase</fullName>
    </submittedName>
</protein>
<comment type="caution">
    <text evidence="2">The sequence shown here is derived from an EMBL/GenBank/DDBJ whole genome shotgun (WGS) entry which is preliminary data.</text>
</comment>
<dbReference type="Proteomes" id="UP000624703">
    <property type="component" value="Unassembled WGS sequence"/>
</dbReference>
<dbReference type="PANTHER" id="PTHR34322:SF2">
    <property type="entry name" value="TRANSPOSASE IS200-LIKE DOMAIN-CONTAINING PROTEIN"/>
    <property type="match status" value="1"/>
</dbReference>
<dbReference type="Gene3D" id="3.30.70.1290">
    <property type="entry name" value="Transposase IS200-like"/>
    <property type="match status" value="1"/>
</dbReference>
<evidence type="ECO:0000313" key="2">
    <source>
        <dbReference type="EMBL" id="MBK1792496.1"/>
    </source>
</evidence>
<sequence>MKTPQSAQNQEEPAEVEPLTPLQLADCKTGFSGGNAGMICAAPSGGHVRIVGDPQHSYCYHVMSRTTGGDFLFGDQEKEAFLKIMWRQARFSGIKILTYCIMDNHFHLLIRVPSREKFNAKFEAYESKGRYEERPSQASEDGEERLLDHLRTLYSKAYVNQLRAELAHMRANGMARYADEQIEKFKARFCNLEIFVKELKARYTRWFNKTKGRSGTLWMGRDKDSRNLLRGTH</sequence>
<name>A0A8J7MGN0_9BACT</name>
<dbReference type="SMART" id="SM01321">
    <property type="entry name" value="Y1_Tnp"/>
    <property type="match status" value="1"/>
</dbReference>
<dbReference type="AlphaFoldDB" id="A0A8J7MGN0"/>
<dbReference type="Pfam" id="PF01797">
    <property type="entry name" value="Y1_Tnp"/>
    <property type="match status" value="1"/>
</dbReference>
<dbReference type="GO" id="GO:0003677">
    <property type="term" value="F:DNA binding"/>
    <property type="evidence" value="ECO:0007669"/>
    <property type="project" value="InterPro"/>
</dbReference>
<dbReference type="InterPro" id="IPR036515">
    <property type="entry name" value="Transposase_17_sf"/>
</dbReference>
<accession>A0A8J7MGN0</accession>
<dbReference type="SUPFAM" id="SSF143422">
    <property type="entry name" value="Transposase IS200-like"/>
    <property type="match status" value="1"/>
</dbReference>